<proteinExistence type="predicted"/>
<name>A0A7G9W568_ALKCA</name>
<evidence type="ECO:0000313" key="4">
    <source>
        <dbReference type="Proteomes" id="UP000516160"/>
    </source>
</evidence>
<feature type="domain" description="VanZ-like" evidence="2">
    <location>
        <begin position="30"/>
        <end position="122"/>
    </location>
</feature>
<dbReference type="Pfam" id="PF04892">
    <property type="entry name" value="VanZ"/>
    <property type="match status" value="1"/>
</dbReference>
<keyword evidence="1" id="KW-0812">Transmembrane</keyword>
<dbReference type="EMBL" id="CP058559">
    <property type="protein sequence ID" value="QNO13830.1"/>
    <property type="molecule type" value="Genomic_DNA"/>
</dbReference>
<dbReference type="AlphaFoldDB" id="A0A7G9W568"/>
<accession>A0A7G9W568</accession>
<feature type="transmembrane region" description="Helical" evidence="1">
    <location>
        <begin position="44"/>
        <end position="61"/>
    </location>
</feature>
<keyword evidence="4" id="KW-1185">Reference proteome</keyword>
<dbReference type="InterPro" id="IPR006976">
    <property type="entry name" value="VanZ-like"/>
</dbReference>
<dbReference type="NCBIfam" id="NF037970">
    <property type="entry name" value="vanZ_1"/>
    <property type="match status" value="1"/>
</dbReference>
<feature type="transmembrane region" description="Helical" evidence="1">
    <location>
        <begin position="99"/>
        <end position="122"/>
    </location>
</feature>
<feature type="transmembrane region" description="Helical" evidence="1">
    <location>
        <begin position="68"/>
        <end position="87"/>
    </location>
</feature>
<protein>
    <submittedName>
        <fullName evidence="3">VanZ family protein</fullName>
    </submittedName>
</protein>
<reference evidence="3 4" key="1">
    <citation type="submission" date="2020-07" db="EMBL/GenBank/DDBJ databases">
        <title>Alkalicella. sp. LB2 genome.</title>
        <authorList>
            <person name="Postec A."/>
            <person name="Quemeneur M."/>
        </authorList>
    </citation>
    <scope>NUCLEOTIDE SEQUENCE [LARGE SCALE GENOMIC DNA]</scope>
    <source>
        <strain evidence="3 4">LB2</strain>
    </source>
</reference>
<evidence type="ECO:0000259" key="2">
    <source>
        <dbReference type="Pfam" id="PF04892"/>
    </source>
</evidence>
<sequence length="128" mass="14677">MVVIFTGSSQTQLDSPGLFQRLLGDELPQITDFLAQNDFWIRKVGHGFVYFILTLLAYWAFSKYSPYYVSGRPLLWAVAFSVIYAISDEYHQTLVPGRHGVYTDVIIDSIGVAMAALLIYWFRRRVSE</sequence>
<dbReference type="KEGG" id="acae:HYG86_03150"/>
<evidence type="ECO:0000256" key="1">
    <source>
        <dbReference type="SAM" id="Phobius"/>
    </source>
</evidence>
<organism evidence="3 4">
    <name type="scientific">Alkalicella caledoniensis</name>
    <dbReference type="NCBI Taxonomy" id="2731377"/>
    <lineage>
        <taxon>Bacteria</taxon>
        <taxon>Bacillati</taxon>
        <taxon>Bacillota</taxon>
        <taxon>Clostridia</taxon>
        <taxon>Eubacteriales</taxon>
        <taxon>Proteinivoracaceae</taxon>
        <taxon>Alkalicella</taxon>
    </lineage>
</organism>
<gene>
    <name evidence="3" type="ORF">HYG86_03150</name>
</gene>
<keyword evidence="1" id="KW-0472">Membrane</keyword>
<dbReference type="Proteomes" id="UP000516160">
    <property type="component" value="Chromosome"/>
</dbReference>
<evidence type="ECO:0000313" key="3">
    <source>
        <dbReference type="EMBL" id="QNO13830.1"/>
    </source>
</evidence>
<keyword evidence="1" id="KW-1133">Transmembrane helix</keyword>